<feature type="region of interest" description="Disordered" evidence="1">
    <location>
        <begin position="1"/>
        <end position="49"/>
    </location>
</feature>
<keyword evidence="3" id="KW-1185">Reference proteome</keyword>
<proteinExistence type="predicted"/>
<feature type="compositionally biased region" description="Polar residues" evidence="1">
    <location>
        <begin position="87"/>
        <end position="97"/>
    </location>
</feature>
<organism evidence="2 3">
    <name type="scientific">Armillaria ostoyae</name>
    <name type="common">Armillaria root rot fungus</name>
    <dbReference type="NCBI Taxonomy" id="47428"/>
    <lineage>
        <taxon>Eukaryota</taxon>
        <taxon>Fungi</taxon>
        <taxon>Dikarya</taxon>
        <taxon>Basidiomycota</taxon>
        <taxon>Agaricomycotina</taxon>
        <taxon>Agaricomycetes</taxon>
        <taxon>Agaricomycetidae</taxon>
        <taxon>Agaricales</taxon>
        <taxon>Marasmiineae</taxon>
        <taxon>Physalacriaceae</taxon>
        <taxon>Armillaria</taxon>
    </lineage>
</organism>
<sequence length="202" mass="21620">MNRPPAPLSPMGLASRASPHFAPSSLRSEESDSPKQSIPARKRYSSRFGHRYAQSLGAGSEGSGSMTMRYRCEEAIERATPITLAVSTAGVSGTTPGTEGRRRVAVEARNADERRRSGREASEDERNVPCEPGSPREHSINTIDIGNCLIEQVMGGAAGIRIQDLKSTPVATGSTWNLAKKASHAPGTPPSMIKSERISHIN</sequence>
<evidence type="ECO:0000256" key="1">
    <source>
        <dbReference type="SAM" id="MobiDB-lite"/>
    </source>
</evidence>
<dbReference type="EMBL" id="FUEG01000005">
    <property type="protein sequence ID" value="SJL04243.1"/>
    <property type="molecule type" value="Genomic_DNA"/>
</dbReference>
<name>A0A284R699_ARMOS</name>
<accession>A0A284R699</accession>
<protein>
    <submittedName>
        <fullName evidence="2">Uncharacterized protein</fullName>
    </submittedName>
</protein>
<dbReference type="Proteomes" id="UP000219338">
    <property type="component" value="Unassembled WGS sequence"/>
</dbReference>
<gene>
    <name evidence="2" type="ORF">ARMOST_07604</name>
</gene>
<evidence type="ECO:0000313" key="2">
    <source>
        <dbReference type="EMBL" id="SJL04243.1"/>
    </source>
</evidence>
<feature type="compositionally biased region" description="Basic residues" evidence="1">
    <location>
        <begin position="40"/>
        <end position="49"/>
    </location>
</feature>
<evidence type="ECO:0000313" key="3">
    <source>
        <dbReference type="Proteomes" id="UP000219338"/>
    </source>
</evidence>
<dbReference type="STRING" id="47428.A0A284R699"/>
<feature type="region of interest" description="Disordered" evidence="1">
    <location>
        <begin position="87"/>
        <end position="139"/>
    </location>
</feature>
<feature type="compositionally biased region" description="Basic and acidic residues" evidence="1">
    <location>
        <begin position="99"/>
        <end position="139"/>
    </location>
</feature>
<reference evidence="3" key="1">
    <citation type="journal article" date="2017" name="Nat. Ecol. Evol.">
        <title>Genome expansion and lineage-specific genetic innovations in the forest pathogenic fungi Armillaria.</title>
        <authorList>
            <person name="Sipos G."/>
            <person name="Prasanna A.N."/>
            <person name="Walter M.C."/>
            <person name="O'Connor E."/>
            <person name="Balint B."/>
            <person name="Krizsan K."/>
            <person name="Kiss B."/>
            <person name="Hess J."/>
            <person name="Varga T."/>
            <person name="Slot J."/>
            <person name="Riley R."/>
            <person name="Boka B."/>
            <person name="Rigling D."/>
            <person name="Barry K."/>
            <person name="Lee J."/>
            <person name="Mihaltcheva S."/>
            <person name="LaButti K."/>
            <person name="Lipzen A."/>
            <person name="Waldron R."/>
            <person name="Moloney N.M."/>
            <person name="Sperisen C."/>
            <person name="Kredics L."/>
            <person name="Vagvoelgyi C."/>
            <person name="Patrignani A."/>
            <person name="Fitzpatrick D."/>
            <person name="Nagy I."/>
            <person name="Doyle S."/>
            <person name="Anderson J.B."/>
            <person name="Grigoriev I.V."/>
            <person name="Gueldener U."/>
            <person name="Muensterkoetter M."/>
            <person name="Nagy L.G."/>
        </authorList>
    </citation>
    <scope>NUCLEOTIDE SEQUENCE [LARGE SCALE GENOMIC DNA]</scope>
    <source>
        <strain evidence="3">C18/9</strain>
    </source>
</reference>
<feature type="region of interest" description="Disordered" evidence="1">
    <location>
        <begin position="181"/>
        <end position="202"/>
    </location>
</feature>
<dbReference type="AlphaFoldDB" id="A0A284R699"/>